<dbReference type="OrthoDB" id="1043438at2"/>
<accession>A0A4U0H8A4</accession>
<gene>
    <name evidence="1" type="ORF">FAZ19_02295</name>
</gene>
<name>A0A4U0H8A4_9SPHI</name>
<dbReference type="RefSeq" id="WP_136818982.1">
    <property type="nucleotide sequence ID" value="NZ_BMJX01000001.1"/>
</dbReference>
<evidence type="ECO:0000313" key="2">
    <source>
        <dbReference type="Proteomes" id="UP000309872"/>
    </source>
</evidence>
<reference evidence="1 2" key="1">
    <citation type="submission" date="2019-04" db="EMBL/GenBank/DDBJ databases">
        <title>Sphingobacterium olei sp. nov., isolated from oil-contaminated soil.</title>
        <authorList>
            <person name="Liu B."/>
        </authorList>
    </citation>
    <scope>NUCLEOTIDE SEQUENCE [LARGE SCALE GENOMIC DNA]</scope>
    <source>
        <strain evidence="1 2">Y3L14</strain>
    </source>
</reference>
<keyword evidence="2" id="KW-1185">Reference proteome</keyword>
<dbReference type="EMBL" id="SUKA01000001">
    <property type="protein sequence ID" value="TJY68113.1"/>
    <property type="molecule type" value="Genomic_DNA"/>
</dbReference>
<protein>
    <recommendedName>
        <fullName evidence="3">DUF5000 domain-containing protein</fullName>
    </recommendedName>
</protein>
<evidence type="ECO:0000313" key="1">
    <source>
        <dbReference type="EMBL" id="TJY68113.1"/>
    </source>
</evidence>
<dbReference type="Pfam" id="PF16389">
    <property type="entry name" value="DUF4998"/>
    <property type="match status" value="1"/>
</dbReference>
<dbReference type="AlphaFoldDB" id="A0A4U0H8A4"/>
<organism evidence="1 2">
    <name type="scientific">Sphingobacterium alkalisoli</name>
    <dbReference type="NCBI Taxonomy" id="1874115"/>
    <lineage>
        <taxon>Bacteria</taxon>
        <taxon>Pseudomonadati</taxon>
        <taxon>Bacteroidota</taxon>
        <taxon>Sphingobacteriia</taxon>
        <taxon>Sphingobacteriales</taxon>
        <taxon>Sphingobacteriaceae</taxon>
        <taxon>Sphingobacterium</taxon>
    </lineage>
</organism>
<dbReference type="PROSITE" id="PS51257">
    <property type="entry name" value="PROKAR_LIPOPROTEIN"/>
    <property type="match status" value="1"/>
</dbReference>
<proteinExistence type="predicted"/>
<evidence type="ECO:0008006" key="3">
    <source>
        <dbReference type="Google" id="ProtNLM"/>
    </source>
</evidence>
<comment type="caution">
    <text evidence="1">The sequence shown here is derived from an EMBL/GenBank/DDBJ whole genome shotgun (WGS) entry which is preliminary data.</text>
</comment>
<sequence>MKKNIFLIIGSIFCAGMIFFSSCTKMDHFYEDYIIERTYIGKPDSIWVQPGDQRVQIGMLTPKDAEARDLIIRWNSTDSMVFPIDHDVESQSVIIDNLEERDYVFNAYTIDRKGHRSLPMELSTTVAGPAYRTTITHRELDYSIIFRDSVALVWKAMSSETLFGVEIDFTDKAGVQQKTLVSSSTFASVVRDADPNESISVRTVFRAHPNAFEYFYTDPVEVDLVATKRNTLTLVSSAYTNAEYIDFHWVRVFLEADVPRPTGTDIDMCYTLGSGSRSNLFTMDGTGFGVFASAWQSAISFWPVRNVARLKLNRGTAAVELYNELDEMDRTQMVAAYENSAATGLNRVSGLLVDDVILLHSSDRDLYVAIKVVSVPPATAGVYGTLGIEFKISRP</sequence>
<dbReference type="Proteomes" id="UP000309872">
    <property type="component" value="Unassembled WGS sequence"/>
</dbReference>